<sequence>MTHEPLIEVIRDGRTESVHYGSLVVLGADGTERFALGDVDTAGYPRSTAKIMQTTGLVRLGLDLPPELLALAVSSHSGEEFHLEGVRRILDAAGLTEADLANAESLPLGEKPRDEWIAAGRPARKLAHCCSGKHAAMLTVAAAHGWSIVDYVDPGHPLQLALADTIENLTGESIAHVAVDDCGAPLFAVSLRGLARATGRIATGAPGSPEHRVATAVREHPEMVAGPARDVTRLMRAVPGLIAKDGAEAVGVAALPDGTAIALKIADGSARARLPALVAALGQCGVDFGEALNLPATFRSTFAAQAV</sequence>
<evidence type="ECO:0000313" key="2">
    <source>
        <dbReference type="Proteomes" id="UP001597417"/>
    </source>
</evidence>
<dbReference type="Proteomes" id="UP001597417">
    <property type="component" value="Unassembled WGS sequence"/>
</dbReference>
<name>A0ABW5FU79_9PSEU</name>
<evidence type="ECO:0000313" key="1">
    <source>
        <dbReference type="EMBL" id="MFD2418598.1"/>
    </source>
</evidence>
<dbReference type="EMBL" id="JBHUKR010000009">
    <property type="protein sequence ID" value="MFD2418598.1"/>
    <property type="molecule type" value="Genomic_DNA"/>
</dbReference>
<organism evidence="1 2">
    <name type="scientific">Amycolatopsis pigmentata</name>
    <dbReference type="NCBI Taxonomy" id="450801"/>
    <lineage>
        <taxon>Bacteria</taxon>
        <taxon>Bacillati</taxon>
        <taxon>Actinomycetota</taxon>
        <taxon>Actinomycetes</taxon>
        <taxon>Pseudonocardiales</taxon>
        <taxon>Pseudonocardiaceae</taxon>
        <taxon>Amycolatopsis</taxon>
    </lineage>
</organism>
<dbReference type="Pfam" id="PF06089">
    <property type="entry name" value="Asparaginase_II"/>
    <property type="match status" value="1"/>
</dbReference>
<dbReference type="PANTHER" id="PTHR42110">
    <property type="entry name" value="L-ASPARAGINASE, PUTATIVE (AFU_ORTHOLOGUE AFUA_3G11890)-RELATED"/>
    <property type="match status" value="1"/>
</dbReference>
<gene>
    <name evidence="1" type="ORF">ACFSXZ_19940</name>
</gene>
<dbReference type="PANTHER" id="PTHR42110:SF1">
    <property type="entry name" value="L-ASPARAGINASE, PUTATIVE (AFU_ORTHOLOGUE AFUA_3G11890)-RELATED"/>
    <property type="match status" value="1"/>
</dbReference>
<proteinExistence type="predicted"/>
<dbReference type="InterPro" id="IPR010349">
    <property type="entry name" value="Asparaginase_II"/>
</dbReference>
<reference evidence="2" key="1">
    <citation type="journal article" date="2019" name="Int. J. Syst. Evol. Microbiol.">
        <title>The Global Catalogue of Microorganisms (GCM) 10K type strain sequencing project: providing services to taxonomists for standard genome sequencing and annotation.</title>
        <authorList>
            <consortium name="The Broad Institute Genomics Platform"/>
            <consortium name="The Broad Institute Genome Sequencing Center for Infectious Disease"/>
            <person name="Wu L."/>
            <person name="Ma J."/>
        </authorList>
    </citation>
    <scope>NUCLEOTIDE SEQUENCE [LARGE SCALE GENOMIC DNA]</scope>
    <source>
        <strain evidence="2">CGMCC 4.7645</strain>
    </source>
</reference>
<protein>
    <submittedName>
        <fullName evidence="1">Asparaginase</fullName>
    </submittedName>
</protein>
<keyword evidence="2" id="KW-1185">Reference proteome</keyword>
<comment type="caution">
    <text evidence="1">The sequence shown here is derived from an EMBL/GenBank/DDBJ whole genome shotgun (WGS) entry which is preliminary data.</text>
</comment>
<dbReference type="RefSeq" id="WP_378266614.1">
    <property type="nucleotide sequence ID" value="NZ_JBHUKR010000009.1"/>
</dbReference>
<accession>A0ABW5FU79</accession>